<evidence type="ECO:0000256" key="8">
    <source>
        <dbReference type="ARBA" id="ARBA00023136"/>
    </source>
</evidence>
<evidence type="ECO:0000256" key="7">
    <source>
        <dbReference type="ARBA" id="ARBA00023078"/>
    </source>
</evidence>
<keyword evidence="9" id="KW-0604">Photosystem II</keyword>
<evidence type="ECO:0000256" key="5">
    <source>
        <dbReference type="ARBA" id="ARBA00022640"/>
    </source>
</evidence>
<dbReference type="PANTHER" id="PTHR34369">
    <property type="entry name" value="PHOTOSYSTEM II 10 KDA POLYPEPTIDE, CHLOROPLASTIC"/>
    <property type="match status" value="1"/>
</dbReference>
<dbReference type="GO" id="GO:0009523">
    <property type="term" value="C:photosystem II"/>
    <property type="evidence" value="ECO:0007669"/>
    <property type="project" value="UniProtKB-KW"/>
</dbReference>
<evidence type="ECO:0000256" key="9">
    <source>
        <dbReference type="ARBA" id="ARBA00023276"/>
    </source>
</evidence>
<gene>
    <name evidence="11" type="ORF">LAMO00422_LOCUS23609</name>
</gene>
<keyword evidence="8 10" id="KW-0472">Membrane</keyword>
<comment type="similarity">
    <text evidence="2">Belongs to the psbR family.</text>
</comment>
<evidence type="ECO:0000256" key="10">
    <source>
        <dbReference type="SAM" id="Phobius"/>
    </source>
</evidence>
<dbReference type="InterPro" id="IPR006814">
    <property type="entry name" value="PSII_PsbR"/>
</dbReference>
<evidence type="ECO:0000256" key="3">
    <source>
        <dbReference type="ARBA" id="ARBA00022528"/>
    </source>
</evidence>
<proteinExistence type="inferred from homology"/>
<accession>A0A7S0DU37</accession>
<dbReference type="PANTHER" id="PTHR34369:SF7">
    <property type="entry name" value="PHOTOSYSTEM II 10 KDA POLYPEPTIDE, CHLOROPLASTIC"/>
    <property type="match status" value="1"/>
</dbReference>
<comment type="subcellular location">
    <subcellularLocation>
        <location evidence="1">Plastid</location>
        <location evidence="1">Chloroplast thylakoid membrane</location>
    </subcellularLocation>
</comment>
<protein>
    <recommendedName>
        <fullName evidence="12">Photosystem II 10 kDa polypeptide, chloroplastic</fullName>
    </recommendedName>
</protein>
<dbReference type="EMBL" id="HBEM01034535">
    <property type="protein sequence ID" value="CAD8464642.1"/>
    <property type="molecule type" value="Transcribed_RNA"/>
</dbReference>
<name>A0A7S0DU37_9EUKA</name>
<evidence type="ECO:0000256" key="6">
    <source>
        <dbReference type="ARBA" id="ARBA00022946"/>
    </source>
</evidence>
<keyword evidence="3" id="KW-0150">Chloroplast</keyword>
<keyword evidence="4" id="KW-0602">Photosynthesis</keyword>
<sequence length="178" mass="19129">MYQTLGEETQKRRSVMRDVGYGLTLGACIALIGLIAVYTSPQTLGASFAGSLPTARISTAPSRTMVFNKVKVVDIKKQGLNSIGDKTIQANLQGRSRAMDDKNWIDSQGRKGKGYGVYKFAKKYGANVDGYSPIYTPDIWAESGNSYKLGTTALVAWAALVLVLLAIGANLIISTSQL</sequence>
<feature type="transmembrane region" description="Helical" evidence="10">
    <location>
        <begin position="20"/>
        <end position="38"/>
    </location>
</feature>
<keyword evidence="7" id="KW-0793">Thylakoid</keyword>
<evidence type="ECO:0000256" key="2">
    <source>
        <dbReference type="ARBA" id="ARBA00006659"/>
    </source>
</evidence>
<evidence type="ECO:0000256" key="1">
    <source>
        <dbReference type="ARBA" id="ARBA00004334"/>
    </source>
</evidence>
<feature type="transmembrane region" description="Helical" evidence="10">
    <location>
        <begin position="154"/>
        <end position="173"/>
    </location>
</feature>
<dbReference type="GO" id="GO:0009535">
    <property type="term" value="C:chloroplast thylakoid membrane"/>
    <property type="evidence" value="ECO:0007669"/>
    <property type="project" value="UniProtKB-SubCell"/>
</dbReference>
<reference evidence="11" key="1">
    <citation type="submission" date="2021-01" db="EMBL/GenBank/DDBJ databases">
        <authorList>
            <person name="Corre E."/>
            <person name="Pelletier E."/>
            <person name="Niang G."/>
            <person name="Scheremetjew M."/>
            <person name="Finn R."/>
            <person name="Kale V."/>
            <person name="Holt S."/>
            <person name="Cochrane G."/>
            <person name="Meng A."/>
            <person name="Brown T."/>
            <person name="Cohen L."/>
        </authorList>
    </citation>
    <scope>NUCLEOTIDE SEQUENCE</scope>
    <source>
        <strain evidence="11">CCMP2058</strain>
    </source>
</reference>
<keyword evidence="10" id="KW-1133">Transmembrane helix</keyword>
<evidence type="ECO:0000256" key="4">
    <source>
        <dbReference type="ARBA" id="ARBA00022531"/>
    </source>
</evidence>
<evidence type="ECO:0000313" key="11">
    <source>
        <dbReference type="EMBL" id="CAD8464642.1"/>
    </source>
</evidence>
<keyword evidence="10" id="KW-0812">Transmembrane</keyword>
<evidence type="ECO:0008006" key="12">
    <source>
        <dbReference type="Google" id="ProtNLM"/>
    </source>
</evidence>
<dbReference type="AlphaFoldDB" id="A0A7S0DU37"/>
<dbReference type="Pfam" id="PF04725">
    <property type="entry name" value="PsbR"/>
    <property type="match status" value="1"/>
</dbReference>
<dbReference type="GO" id="GO:0015979">
    <property type="term" value="P:photosynthesis"/>
    <property type="evidence" value="ECO:0007669"/>
    <property type="project" value="UniProtKB-KW"/>
</dbReference>
<keyword evidence="6" id="KW-0809">Transit peptide</keyword>
<organism evidence="11">
    <name type="scientific">Amorphochlora amoebiformis</name>
    <dbReference type="NCBI Taxonomy" id="1561963"/>
    <lineage>
        <taxon>Eukaryota</taxon>
        <taxon>Sar</taxon>
        <taxon>Rhizaria</taxon>
        <taxon>Cercozoa</taxon>
        <taxon>Chlorarachniophyceae</taxon>
        <taxon>Amorphochlora</taxon>
    </lineage>
</organism>
<keyword evidence="5" id="KW-0934">Plastid</keyword>